<reference evidence="3" key="1">
    <citation type="journal article" date="2019" name="Int. J. Syst. Evol. Microbiol.">
        <title>The Global Catalogue of Microorganisms (GCM) 10K type strain sequencing project: providing services to taxonomists for standard genome sequencing and annotation.</title>
        <authorList>
            <consortium name="The Broad Institute Genomics Platform"/>
            <consortium name="The Broad Institute Genome Sequencing Center for Infectious Disease"/>
            <person name="Wu L."/>
            <person name="Ma J."/>
        </authorList>
    </citation>
    <scope>NUCLEOTIDE SEQUENCE [LARGE SCALE GENOMIC DNA]</scope>
    <source>
        <strain evidence="3">KCTC 52274</strain>
    </source>
</reference>
<dbReference type="InterPro" id="IPR013991">
    <property type="entry name" value="PhnaA_N_proteobac"/>
</dbReference>
<feature type="domain" description="PhnA protein N-terminal proteobacterial" evidence="1">
    <location>
        <begin position="6"/>
        <end position="52"/>
    </location>
</feature>
<evidence type="ECO:0000313" key="3">
    <source>
        <dbReference type="Proteomes" id="UP001597319"/>
    </source>
</evidence>
<proteinExistence type="predicted"/>
<organism evidence="2 3">
    <name type="scientific">Aquimarina rubra</name>
    <dbReference type="NCBI Taxonomy" id="1920033"/>
    <lineage>
        <taxon>Bacteria</taxon>
        <taxon>Pseudomonadati</taxon>
        <taxon>Bacteroidota</taxon>
        <taxon>Flavobacteriia</taxon>
        <taxon>Flavobacteriales</taxon>
        <taxon>Flavobacteriaceae</taxon>
        <taxon>Aquimarina</taxon>
    </lineage>
</organism>
<dbReference type="InterPro" id="IPR013988">
    <property type="entry name" value="YjdM_C"/>
</dbReference>
<dbReference type="PANTHER" id="PTHR30305">
    <property type="entry name" value="PROTEIN YJDM-RELATED"/>
    <property type="match status" value="1"/>
</dbReference>
<dbReference type="RefSeq" id="WP_378291264.1">
    <property type="nucleotide sequence ID" value="NZ_JBHULE010000008.1"/>
</dbReference>
<evidence type="ECO:0000259" key="1">
    <source>
        <dbReference type="SMART" id="SM00782"/>
    </source>
</evidence>
<evidence type="ECO:0000313" key="2">
    <source>
        <dbReference type="EMBL" id="MFD2562565.1"/>
    </source>
</evidence>
<accession>A0ABW5LCP6</accession>
<comment type="caution">
    <text evidence="2">The sequence shown here is derived from an EMBL/GenBank/DDBJ whole genome shotgun (WGS) entry which is preliminary data.</text>
</comment>
<dbReference type="SMART" id="SM00782">
    <property type="entry name" value="PhnA_Zn_Ribbon"/>
    <property type="match status" value="1"/>
</dbReference>
<dbReference type="PANTHER" id="PTHR30305:SF3">
    <property type="entry name" value="PROTEIN YJDM"/>
    <property type="match status" value="1"/>
</dbReference>
<dbReference type="EMBL" id="JBHULE010000008">
    <property type="protein sequence ID" value="MFD2562565.1"/>
    <property type="molecule type" value="Genomic_DNA"/>
</dbReference>
<dbReference type="Proteomes" id="UP001597319">
    <property type="component" value="Unassembled WGS sequence"/>
</dbReference>
<keyword evidence="3" id="KW-1185">Reference proteome</keyword>
<protein>
    <submittedName>
        <fullName evidence="2">PhnA domain-containing protein</fullName>
    </submittedName>
</protein>
<gene>
    <name evidence="2" type="ORF">ACFSR1_07750</name>
</gene>
<name>A0ABW5LCP6_9FLAO</name>
<dbReference type="Pfam" id="PF03831">
    <property type="entry name" value="YjdM"/>
    <property type="match status" value="1"/>
</dbReference>
<dbReference type="Gene3D" id="2.30.30.40">
    <property type="entry name" value="SH3 Domains"/>
    <property type="match status" value="1"/>
</dbReference>
<sequence length="192" mass="21305">MSKLKELQDRSGSICELCSANEGLSVYDIPESPNVGLDSSLLLCATCKRQIEDVSTMDPNHWRCLNDSMWSQIPGVQVMAWRMLTRLRSEGWPQDLLDMLYLEDDILGWAKATGEGEDENTTIKHLDSNGAILQAGDNVVLIKDLNVKGANFTAKRGTAVRNISLVHDNPEHIEGKVSGQHIVILTKFVKKS</sequence>
<dbReference type="SUPFAM" id="SSF82057">
    <property type="entry name" value="Prokaryotic SH3-related domain"/>
    <property type="match status" value="1"/>
</dbReference>